<keyword evidence="1" id="KW-0863">Zinc-finger</keyword>
<evidence type="ECO:0000313" key="3">
    <source>
        <dbReference type="EMBL" id="PAV23372.1"/>
    </source>
</evidence>
<organism evidence="3 4">
    <name type="scientific">Pyrrhoderma noxium</name>
    <dbReference type="NCBI Taxonomy" id="2282107"/>
    <lineage>
        <taxon>Eukaryota</taxon>
        <taxon>Fungi</taxon>
        <taxon>Dikarya</taxon>
        <taxon>Basidiomycota</taxon>
        <taxon>Agaricomycotina</taxon>
        <taxon>Agaricomycetes</taxon>
        <taxon>Hymenochaetales</taxon>
        <taxon>Hymenochaetaceae</taxon>
        <taxon>Pyrrhoderma</taxon>
    </lineage>
</organism>
<dbReference type="Gene3D" id="3.30.40.10">
    <property type="entry name" value="Zinc/RING finger domain, C3HC4 (zinc finger)"/>
    <property type="match status" value="1"/>
</dbReference>
<dbReference type="FunFam" id="3.30.40.10:FF:000587">
    <property type="entry name" value="Ubiquitin carboxyl-terminal hydrolase"/>
    <property type="match status" value="1"/>
</dbReference>
<dbReference type="SMART" id="SM00290">
    <property type="entry name" value="ZnF_UBP"/>
    <property type="match status" value="1"/>
</dbReference>
<dbReference type="InterPro" id="IPR041432">
    <property type="entry name" value="UBP13_Znf-UBP_var"/>
</dbReference>
<dbReference type="Proteomes" id="UP000217199">
    <property type="component" value="Unassembled WGS sequence"/>
</dbReference>
<sequence length="134" mass="15291">MAHTCTHISTLEGFSGPKLSQSVHREECTQCFDNQDTEDGVDICLSCFNGGCNDEKRHHAYNHANKTGHTFTFNIKRRPKPTLSKREDSDEPPAKMAKLAIVEEKEEDKFDHTITLKCWQCDPNAGKLLPRFQR</sequence>
<proteinExistence type="predicted"/>
<gene>
    <name evidence="3" type="ORF">PNOK_0044000</name>
</gene>
<evidence type="ECO:0000256" key="1">
    <source>
        <dbReference type="PROSITE-ProRule" id="PRU00502"/>
    </source>
</evidence>
<keyword evidence="3" id="KW-0378">Hydrolase</keyword>
<dbReference type="PROSITE" id="PS50271">
    <property type="entry name" value="ZF_UBP"/>
    <property type="match status" value="1"/>
</dbReference>
<reference evidence="3 4" key="1">
    <citation type="journal article" date="2017" name="Mol. Ecol.">
        <title>Comparative and population genomic landscape of Phellinus noxius: A hypervariable fungus causing root rot in trees.</title>
        <authorList>
            <person name="Chung C.L."/>
            <person name="Lee T.J."/>
            <person name="Akiba M."/>
            <person name="Lee H.H."/>
            <person name="Kuo T.H."/>
            <person name="Liu D."/>
            <person name="Ke H.M."/>
            <person name="Yokoi T."/>
            <person name="Roa M.B."/>
            <person name="Lu M.J."/>
            <person name="Chang Y.Y."/>
            <person name="Ann P.J."/>
            <person name="Tsai J.N."/>
            <person name="Chen C.Y."/>
            <person name="Tzean S.S."/>
            <person name="Ota Y."/>
            <person name="Hattori T."/>
            <person name="Sahashi N."/>
            <person name="Liou R.F."/>
            <person name="Kikuchi T."/>
            <person name="Tsai I.J."/>
        </authorList>
    </citation>
    <scope>NUCLEOTIDE SEQUENCE [LARGE SCALE GENOMIC DNA]</scope>
    <source>
        <strain evidence="3 4">FFPRI411160</strain>
    </source>
</reference>
<keyword evidence="1" id="KW-0862">Zinc</keyword>
<dbReference type="GO" id="GO:0016787">
    <property type="term" value="F:hydrolase activity"/>
    <property type="evidence" value="ECO:0007669"/>
    <property type="project" value="UniProtKB-KW"/>
</dbReference>
<dbReference type="SUPFAM" id="SSF57850">
    <property type="entry name" value="RING/U-box"/>
    <property type="match status" value="1"/>
</dbReference>
<feature type="domain" description="UBP-type" evidence="2">
    <location>
        <begin position="3"/>
        <end position="112"/>
    </location>
</feature>
<dbReference type="InParanoid" id="A0A286UV44"/>
<dbReference type="OrthoDB" id="361536at2759"/>
<dbReference type="EMBL" id="NBII01000001">
    <property type="protein sequence ID" value="PAV23372.1"/>
    <property type="molecule type" value="Genomic_DNA"/>
</dbReference>
<keyword evidence="1" id="KW-0479">Metal-binding</keyword>
<accession>A0A286UV44</accession>
<dbReference type="InterPro" id="IPR001607">
    <property type="entry name" value="Znf_UBP"/>
</dbReference>
<keyword evidence="4" id="KW-1185">Reference proteome</keyword>
<name>A0A286UV44_9AGAM</name>
<dbReference type="AlphaFoldDB" id="A0A286UV44"/>
<dbReference type="STRING" id="2282107.A0A286UV44"/>
<evidence type="ECO:0000259" key="2">
    <source>
        <dbReference type="PROSITE" id="PS50271"/>
    </source>
</evidence>
<dbReference type="Pfam" id="PF17807">
    <property type="entry name" value="zf-UBP_var"/>
    <property type="match status" value="1"/>
</dbReference>
<dbReference type="InterPro" id="IPR013083">
    <property type="entry name" value="Znf_RING/FYVE/PHD"/>
</dbReference>
<evidence type="ECO:0000313" key="4">
    <source>
        <dbReference type="Proteomes" id="UP000217199"/>
    </source>
</evidence>
<dbReference type="GO" id="GO:0008270">
    <property type="term" value="F:zinc ion binding"/>
    <property type="evidence" value="ECO:0007669"/>
    <property type="project" value="UniProtKB-KW"/>
</dbReference>
<comment type="caution">
    <text evidence="3">The sequence shown here is derived from an EMBL/GenBank/DDBJ whole genome shotgun (WGS) entry which is preliminary data.</text>
</comment>
<protein>
    <submittedName>
        <fullName evidence="3">Ubiquitin carboxyl-terminal hydrolase 14</fullName>
    </submittedName>
</protein>